<accession>A0ABP3GKT6</accession>
<keyword evidence="1" id="KW-0812">Transmembrane</keyword>
<keyword evidence="1" id="KW-1133">Transmembrane helix</keyword>
<evidence type="ECO:0000313" key="3">
    <source>
        <dbReference type="Proteomes" id="UP001500782"/>
    </source>
</evidence>
<keyword evidence="3" id="KW-1185">Reference proteome</keyword>
<evidence type="ECO:0000313" key="2">
    <source>
        <dbReference type="EMBL" id="GAA0348349.1"/>
    </source>
</evidence>
<keyword evidence="1" id="KW-0472">Membrane</keyword>
<protein>
    <submittedName>
        <fullName evidence="2">Uncharacterized protein</fullName>
    </submittedName>
</protein>
<dbReference type="Proteomes" id="UP001500782">
    <property type="component" value="Unassembled WGS sequence"/>
</dbReference>
<evidence type="ECO:0000256" key="1">
    <source>
        <dbReference type="SAM" id="Phobius"/>
    </source>
</evidence>
<proteinExistence type="predicted"/>
<sequence length="83" mass="9862">MRWMIKRPARDQISTEIDDVISILSHDRFIWIDILFYSFIFCLFLTAVIPSIFIFFIVFAVIFTLSSVLFLTCKHFYPTEEDG</sequence>
<dbReference type="RefSeq" id="WP_343804195.1">
    <property type="nucleotide sequence ID" value="NZ_BAAADJ010000064.1"/>
</dbReference>
<feature type="transmembrane region" description="Helical" evidence="1">
    <location>
        <begin position="52"/>
        <end position="71"/>
    </location>
</feature>
<reference evidence="3" key="1">
    <citation type="journal article" date="2019" name="Int. J. Syst. Evol. Microbiol.">
        <title>The Global Catalogue of Microorganisms (GCM) 10K type strain sequencing project: providing services to taxonomists for standard genome sequencing and annotation.</title>
        <authorList>
            <consortium name="The Broad Institute Genomics Platform"/>
            <consortium name="The Broad Institute Genome Sequencing Center for Infectious Disease"/>
            <person name="Wu L."/>
            <person name="Ma J."/>
        </authorList>
    </citation>
    <scope>NUCLEOTIDE SEQUENCE [LARGE SCALE GENOMIC DNA]</scope>
    <source>
        <strain evidence="3">JCM 9731</strain>
    </source>
</reference>
<organism evidence="2 3">
    <name type="scientific">Bacillus carboniphilus</name>
    <dbReference type="NCBI Taxonomy" id="86663"/>
    <lineage>
        <taxon>Bacteria</taxon>
        <taxon>Bacillati</taxon>
        <taxon>Bacillota</taxon>
        <taxon>Bacilli</taxon>
        <taxon>Bacillales</taxon>
        <taxon>Bacillaceae</taxon>
        <taxon>Bacillus</taxon>
    </lineage>
</organism>
<feature type="transmembrane region" description="Helical" evidence="1">
    <location>
        <begin position="29"/>
        <end position="46"/>
    </location>
</feature>
<dbReference type="EMBL" id="BAAADJ010000064">
    <property type="protein sequence ID" value="GAA0348349.1"/>
    <property type="molecule type" value="Genomic_DNA"/>
</dbReference>
<name>A0ABP3GKT6_9BACI</name>
<comment type="caution">
    <text evidence="2">The sequence shown here is derived from an EMBL/GenBank/DDBJ whole genome shotgun (WGS) entry which is preliminary data.</text>
</comment>
<gene>
    <name evidence="2" type="ORF">GCM10008967_43350</name>
</gene>